<dbReference type="PANTHER" id="PTHR33204">
    <property type="entry name" value="TRANSCRIPTIONAL REGULATOR, MARR FAMILY"/>
    <property type="match status" value="1"/>
</dbReference>
<evidence type="ECO:0000313" key="6">
    <source>
        <dbReference type="Proteomes" id="UP001344906"/>
    </source>
</evidence>
<name>A0ABQ6FU56_9CHLR</name>
<gene>
    <name evidence="5" type="ORF">KDH_40140</name>
</gene>
<protein>
    <recommendedName>
        <fullName evidence="4">HTH hxlR-type domain-containing protein</fullName>
    </recommendedName>
</protein>
<evidence type="ECO:0000256" key="3">
    <source>
        <dbReference type="ARBA" id="ARBA00023163"/>
    </source>
</evidence>
<proteinExistence type="predicted"/>
<dbReference type="Gene3D" id="1.10.10.10">
    <property type="entry name" value="Winged helix-like DNA-binding domain superfamily/Winged helix DNA-binding domain"/>
    <property type="match status" value="1"/>
</dbReference>
<keyword evidence="3" id="KW-0804">Transcription</keyword>
<keyword evidence="6" id="KW-1185">Reference proteome</keyword>
<dbReference type="PANTHER" id="PTHR33204:SF33">
    <property type="entry name" value="TRANSCRIPTIONAL REGULATOR, MARR FAMILY"/>
    <property type="match status" value="1"/>
</dbReference>
<dbReference type="InterPro" id="IPR036390">
    <property type="entry name" value="WH_DNA-bd_sf"/>
</dbReference>
<dbReference type="RefSeq" id="WP_338253108.1">
    <property type="nucleotide sequence ID" value="NZ_BSRI01000002.1"/>
</dbReference>
<reference evidence="5 6" key="1">
    <citation type="submission" date="2023-02" db="EMBL/GenBank/DDBJ databases">
        <title>Dictyobacter halimunensis sp. nov., a new member of the class Ktedonobacteria from forest soil in a geothermal area.</title>
        <authorList>
            <person name="Rachmania M.K."/>
            <person name="Ningsih F."/>
            <person name="Sakai Y."/>
            <person name="Yabe S."/>
            <person name="Yokota A."/>
            <person name="Sjamsuridzal W."/>
        </authorList>
    </citation>
    <scope>NUCLEOTIDE SEQUENCE [LARGE SCALE GENOMIC DNA]</scope>
    <source>
        <strain evidence="5 6">S3.2.2.5</strain>
    </source>
</reference>
<evidence type="ECO:0000256" key="2">
    <source>
        <dbReference type="ARBA" id="ARBA00023125"/>
    </source>
</evidence>
<dbReference type="Pfam" id="PF01638">
    <property type="entry name" value="HxlR"/>
    <property type="match status" value="1"/>
</dbReference>
<dbReference type="PROSITE" id="PS51118">
    <property type="entry name" value="HTH_HXLR"/>
    <property type="match status" value="1"/>
</dbReference>
<dbReference type="InterPro" id="IPR036388">
    <property type="entry name" value="WH-like_DNA-bd_sf"/>
</dbReference>
<dbReference type="EMBL" id="BSRI01000002">
    <property type="protein sequence ID" value="GLV57177.1"/>
    <property type="molecule type" value="Genomic_DNA"/>
</dbReference>
<evidence type="ECO:0000259" key="4">
    <source>
        <dbReference type="PROSITE" id="PS51118"/>
    </source>
</evidence>
<keyword evidence="2" id="KW-0238">DNA-binding</keyword>
<sequence>MIQPKKATRCPAGIVSVGGRLKLRICYHLLGGTRRFGELQRLIPEASRQMLTLQLRDLEQMGWIHRQVYEQVPPKVEYSLTELGRSLESPLRQFNALGESINLGF</sequence>
<dbReference type="InterPro" id="IPR002577">
    <property type="entry name" value="HTH_HxlR"/>
</dbReference>
<feature type="domain" description="HTH hxlR-type" evidence="4">
    <location>
        <begin position="3"/>
        <end position="105"/>
    </location>
</feature>
<accession>A0ABQ6FU56</accession>
<keyword evidence="1" id="KW-0805">Transcription regulation</keyword>
<evidence type="ECO:0000313" key="5">
    <source>
        <dbReference type="EMBL" id="GLV57177.1"/>
    </source>
</evidence>
<dbReference type="Proteomes" id="UP001344906">
    <property type="component" value="Unassembled WGS sequence"/>
</dbReference>
<dbReference type="SUPFAM" id="SSF46785">
    <property type="entry name" value="Winged helix' DNA-binding domain"/>
    <property type="match status" value="1"/>
</dbReference>
<comment type="caution">
    <text evidence="5">The sequence shown here is derived from an EMBL/GenBank/DDBJ whole genome shotgun (WGS) entry which is preliminary data.</text>
</comment>
<evidence type="ECO:0000256" key="1">
    <source>
        <dbReference type="ARBA" id="ARBA00023015"/>
    </source>
</evidence>
<organism evidence="5 6">
    <name type="scientific">Dictyobacter halimunensis</name>
    <dbReference type="NCBI Taxonomy" id="3026934"/>
    <lineage>
        <taxon>Bacteria</taxon>
        <taxon>Bacillati</taxon>
        <taxon>Chloroflexota</taxon>
        <taxon>Ktedonobacteria</taxon>
        <taxon>Ktedonobacterales</taxon>
        <taxon>Dictyobacteraceae</taxon>
        <taxon>Dictyobacter</taxon>
    </lineage>
</organism>